<evidence type="ECO:0000313" key="2">
    <source>
        <dbReference type="EMBL" id="MDN0022122.1"/>
    </source>
</evidence>
<organism evidence="3 5">
    <name type="scientific">Leyella lascolaii</name>
    <dbReference type="NCBI Taxonomy" id="1776379"/>
    <lineage>
        <taxon>Bacteria</taxon>
        <taxon>Pseudomonadati</taxon>
        <taxon>Bacteroidota</taxon>
        <taxon>Bacteroidia</taxon>
        <taxon>Bacteroidales</taxon>
        <taxon>Prevotellaceae</taxon>
        <taxon>Leyella</taxon>
    </lineage>
</organism>
<evidence type="ECO:0000313" key="5">
    <source>
        <dbReference type="Proteomes" id="UP001168478"/>
    </source>
</evidence>
<evidence type="ECO:0008006" key="6">
    <source>
        <dbReference type="Google" id="ProtNLM"/>
    </source>
</evidence>
<dbReference type="RefSeq" id="WP_289824771.1">
    <property type="nucleotide sequence ID" value="NZ_JAUEIE010000002.1"/>
</dbReference>
<dbReference type="Proteomes" id="UP001168478">
    <property type="component" value="Unassembled WGS sequence"/>
</dbReference>
<protein>
    <recommendedName>
        <fullName evidence="6">PH domain-containing protein</fullName>
    </recommendedName>
</protein>
<comment type="caution">
    <text evidence="3">The sequence shown here is derived from an EMBL/GenBank/DDBJ whole genome shotgun (WGS) entry which is preliminary data.</text>
</comment>
<dbReference type="EMBL" id="JAUEIF010000002">
    <property type="protein sequence ID" value="MDN0024485.1"/>
    <property type="molecule type" value="Genomic_DNA"/>
</dbReference>
<feature type="transmembrane region" description="Helical" evidence="1">
    <location>
        <begin position="9"/>
        <end position="27"/>
    </location>
</feature>
<sequence>MDRIFHRRAGVRDFAVVTVFALAGLWALMHHNIPSGLVGLAMMMLAAITVERTVHTVYTLTSDGRLLIDNGRFSRRREEPLSGIRGVRRVEGRLLMRSYVAVECVSGRVLALQPENETGFVKELRRRMASAVQPSDGCDDGC</sequence>
<reference evidence="3" key="1">
    <citation type="submission" date="2023-06" db="EMBL/GenBank/DDBJ databases">
        <authorList>
            <person name="Zeman M."/>
            <person name="Kubasova T."/>
            <person name="Jahodarova E."/>
            <person name="Nykrynova M."/>
            <person name="Rychlik I."/>
        </authorList>
    </citation>
    <scope>NUCLEOTIDE SEQUENCE</scope>
    <source>
        <strain evidence="3">ET15</strain>
        <strain evidence="2">ET37</strain>
    </source>
</reference>
<gene>
    <name evidence="2" type="ORF">QVN81_03660</name>
    <name evidence="3" type="ORF">QVN84_02940</name>
</gene>
<keyword evidence="1" id="KW-0472">Membrane</keyword>
<evidence type="ECO:0000313" key="3">
    <source>
        <dbReference type="EMBL" id="MDN0024485.1"/>
    </source>
</evidence>
<dbReference type="AlphaFoldDB" id="A0AAW7JRG1"/>
<name>A0AAW7JRG1_9BACT</name>
<reference evidence="3" key="2">
    <citation type="submission" date="2023-08" db="EMBL/GenBank/DDBJ databases">
        <title>Identification and characterization of horizontal gene transfer across gut microbiota members of farm animals based on homology search.</title>
        <authorList>
            <person name="Schwarzerova J."/>
            <person name="Nykrynova M."/>
            <person name="Jureckova K."/>
            <person name="Cejkova D."/>
            <person name="Rychlik I."/>
        </authorList>
    </citation>
    <scope>NUCLEOTIDE SEQUENCE</scope>
    <source>
        <strain evidence="3">ET15</strain>
        <strain evidence="2">ET37</strain>
    </source>
</reference>
<dbReference type="EMBL" id="JAUEIE010000002">
    <property type="protein sequence ID" value="MDN0022122.1"/>
    <property type="molecule type" value="Genomic_DNA"/>
</dbReference>
<dbReference type="Proteomes" id="UP001167831">
    <property type="component" value="Unassembled WGS sequence"/>
</dbReference>
<keyword evidence="1" id="KW-0812">Transmembrane</keyword>
<keyword evidence="1" id="KW-1133">Transmembrane helix</keyword>
<keyword evidence="4" id="KW-1185">Reference proteome</keyword>
<evidence type="ECO:0000256" key="1">
    <source>
        <dbReference type="SAM" id="Phobius"/>
    </source>
</evidence>
<proteinExistence type="predicted"/>
<evidence type="ECO:0000313" key="4">
    <source>
        <dbReference type="Proteomes" id="UP001167831"/>
    </source>
</evidence>
<accession>A0AAW7JRG1</accession>